<evidence type="ECO:0000256" key="3">
    <source>
        <dbReference type="ARBA" id="ARBA00007224"/>
    </source>
</evidence>
<evidence type="ECO:0000256" key="8">
    <source>
        <dbReference type="ARBA" id="ARBA00023128"/>
    </source>
</evidence>
<keyword evidence="8" id="KW-0496">Mitochondrion</keyword>
<feature type="coiled-coil region" evidence="10">
    <location>
        <begin position="206"/>
        <end position="233"/>
    </location>
</feature>
<dbReference type="PANTHER" id="PTHR14360">
    <property type="entry name" value="PROTEIN FMP32, MITOCHONDRIAL"/>
    <property type="match status" value="1"/>
</dbReference>
<dbReference type="FunFam" id="1.20.5.340:FF:000018">
    <property type="entry name" value="Mitochondrial protein FMP32"/>
    <property type="match status" value="1"/>
</dbReference>
<evidence type="ECO:0000313" key="12">
    <source>
        <dbReference type="EMBL" id="GJJ71931.1"/>
    </source>
</evidence>
<evidence type="ECO:0000256" key="10">
    <source>
        <dbReference type="SAM" id="Coils"/>
    </source>
</evidence>
<accession>A0A9P3H873</accession>
<keyword evidence="7 10" id="KW-0175">Coiled coil</keyword>
<reference evidence="12" key="2">
    <citation type="journal article" date="2022" name="Microbiol. Resour. Announc.">
        <title>Whole-Genome Sequence of Entomortierella parvispora E1425, a Mucoromycotan Fungus Associated with Burkholderiaceae-Related Endosymbiotic Bacteria.</title>
        <authorList>
            <person name="Herlambang A."/>
            <person name="Guo Y."/>
            <person name="Takashima Y."/>
            <person name="Narisawa K."/>
            <person name="Ohta H."/>
            <person name="Nishizawa T."/>
        </authorList>
    </citation>
    <scope>NUCLEOTIDE SEQUENCE</scope>
    <source>
        <strain evidence="12">E1425</strain>
    </source>
</reference>
<sequence length="304" mass="33975">MMASRIPASSHTLVSNSKLISGAHCHVAHCTRARAASSRVYSTTTTTTHIYSSPMAPRSKHPQISSRSSVLPFAGPTSSSMLSLSRPHFLFTKNQSMTGLEDALCQSQIRPFSVSGSQLDADGGSGHHFDTHRFVEKLERDGFSRQQSEAIMNALDEVVTESMENLTKNMVTKADQDKTVYTYKVDFAALKSELQMLEKNDFSLTNTNNERLVSEIEKLRQRLREEVARTQAGVRLDLNLEKGRIRDEAATQELKVRATEERIEQEIAALRTQMETIKLQTLQYMIGTITGAGALILAYLRMFK</sequence>
<dbReference type="AlphaFoldDB" id="A0A9P3H873"/>
<dbReference type="Proteomes" id="UP000827284">
    <property type="component" value="Unassembled WGS sequence"/>
</dbReference>
<feature type="transmembrane region" description="Helical" evidence="11">
    <location>
        <begin position="282"/>
        <end position="300"/>
    </location>
</feature>
<keyword evidence="13" id="KW-1185">Reference proteome</keyword>
<proteinExistence type="inferred from homology"/>
<protein>
    <submittedName>
        <fullName evidence="12">Mitochondrial calcium uniporter regulator 1</fullName>
    </submittedName>
</protein>
<dbReference type="OrthoDB" id="889336at2759"/>
<reference evidence="12" key="1">
    <citation type="submission" date="2021-11" db="EMBL/GenBank/DDBJ databases">
        <authorList>
            <person name="Herlambang A."/>
            <person name="Guo Y."/>
            <person name="Takashima Y."/>
            <person name="Nishizawa T."/>
        </authorList>
    </citation>
    <scope>NUCLEOTIDE SEQUENCE</scope>
    <source>
        <strain evidence="12">E1425</strain>
    </source>
</reference>
<dbReference type="EMBL" id="BQFW01000006">
    <property type="protein sequence ID" value="GJJ71931.1"/>
    <property type="molecule type" value="Genomic_DNA"/>
</dbReference>
<keyword evidence="6 11" id="KW-1133">Transmembrane helix</keyword>
<dbReference type="InterPro" id="IPR024461">
    <property type="entry name" value="CCDC90-like"/>
</dbReference>
<name>A0A9P3H873_9FUNG</name>
<evidence type="ECO:0000256" key="1">
    <source>
        <dbReference type="ARBA" id="ARBA00004167"/>
    </source>
</evidence>
<comment type="similarity">
    <text evidence="3">Belongs to the CCDC90 family.</text>
</comment>
<gene>
    <name evidence="12" type="ORF">EMPS_04288</name>
</gene>
<comment type="subcellular location">
    <subcellularLocation>
        <location evidence="1">Membrane</location>
        <topology evidence="1">Single-pass membrane protein</topology>
    </subcellularLocation>
    <subcellularLocation>
        <location evidence="2">Mitochondrion</location>
    </subcellularLocation>
</comment>
<organism evidence="12 13">
    <name type="scientific">Entomortierella parvispora</name>
    <dbReference type="NCBI Taxonomy" id="205924"/>
    <lineage>
        <taxon>Eukaryota</taxon>
        <taxon>Fungi</taxon>
        <taxon>Fungi incertae sedis</taxon>
        <taxon>Mucoromycota</taxon>
        <taxon>Mortierellomycotina</taxon>
        <taxon>Mortierellomycetes</taxon>
        <taxon>Mortierellales</taxon>
        <taxon>Mortierellaceae</taxon>
        <taxon>Entomortierella</taxon>
    </lineage>
</organism>
<evidence type="ECO:0000256" key="5">
    <source>
        <dbReference type="ARBA" id="ARBA00022946"/>
    </source>
</evidence>
<evidence type="ECO:0000256" key="11">
    <source>
        <dbReference type="SAM" id="Phobius"/>
    </source>
</evidence>
<comment type="caution">
    <text evidence="12">The sequence shown here is derived from an EMBL/GenBank/DDBJ whole genome shotgun (WGS) entry which is preliminary data.</text>
</comment>
<evidence type="ECO:0000256" key="4">
    <source>
        <dbReference type="ARBA" id="ARBA00022692"/>
    </source>
</evidence>
<keyword evidence="5" id="KW-0809">Transit peptide</keyword>
<evidence type="ECO:0000256" key="2">
    <source>
        <dbReference type="ARBA" id="ARBA00004173"/>
    </source>
</evidence>
<dbReference type="PANTHER" id="PTHR14360:SF1">
    <property type="entry name" value="PROTEIN FMP32, MITOCHONDRIAL"/>
    <property type="match status" value="1"/>
</dbReference>
<keyword evidence="4 11" id="KW-0812">Transmembrane</keyword>
<dbReference type="Gene3D" id="1.20.5.340">
    <property type="match status" value="1"/>
</dbReference>
<evidence type="ECO:0000256" key="9">
    <source>
        <dbReference type="ARBA" id="ARBA00023136"/>
    </source>
</evidence>
<keyword evidence="9 11" id="KW-0472">Membrane</keyword>
<dbReference type="Pfam" id="PF07798">
    <property type="entry name" value="CCDC90-like"/>
    <property type="match status" value="1"/>
</dbReference>
<dbReference type="GO" id="GO:0033617">
    <property type="term" value="P:mitochondrial respiratory chain complex IV assembly"/>
    <property type="evidence" value="ECO:0007669"/>
    <property type="project" value="TreeGrafter"/>
</dbReference>
<evidence type="ECO:0000256" key="7">
    <source>
        <dbReference type="ARBA" id="ARBA00023054"/>
    </source>
</evidence>
<dbReference type="GO" id="GO:0005739">
    <property type="term" value="C:mitochondrion"/>
    <property type="evidence" value="ECO:0007669"/>
    <property type="project" value="UniProtKB-SubCell"/>
</dbReference>
<evidence type="ECO:0000256" key="6">
    <source>
        <dbReference type="ARBA" id="ARBA00022989"/>
    </source>
</evidence>
<dbReference type="GO" id="GO:0016020">
    <property type="term" value="C:membrane"/>
    <property type="evidence" value="ECO:0007669"/>
    <property type="project" value="UniProtKB-SubCell"/>
</dbReference>
<evidence type="ECO:0000313" key="13">
    <source>
        <dbReference type="Proteomes" id="UP000827284"/>
    </source>
</evidence>